<feature type="chain" id="PRO_5026657935" evidence="1">
    <location>
        <begin position="17"/>
        <end position="104"/>
    </location>
</feature>
<keyword evidence="2" id="KW-1185">Reference proteome</keyword>
<feature type="signal peptide" evidence="1">
    <location>
        <begin position="1"/>
        <end position="16"/>
    </location>
</feature>
<name>A0A6I9WP39_9HYME</name>
<gene>
    <name evidence="3" type="primary">LOC105432314</name>
</gene>
<dbReference type="AlphaFoldDB" id="A0A6I9WP39"/>
<dbReference type="GeneID" id="105432314"/>
<sequence length="104" mass="11802">MNRLLLFALLIHTILAESCIIQDKKGKPDIRVIELDDSSKESNEEEILALHLPDRRKREIDNQERSNFCRNNDDCGPGSICLAHLTCVKGTWRTINSLQANTAN</sequence>
<protein>
    <submittedName>
        <fullName evidence="3">Uncharacterized protein LOC105432314</fullName>
    </submittedName>
</protein>
<organism evidence="2 3">
    <name type="scientific">Pogonomyrmex barbatus</name>
    <name type="common">red harvester ant</name>
    <dbReference type="NCBI Taxonomy" id="144034"/>
    <lineage>
        <taxon>Eukaryota</taxon>
        <taxon>Metazoa</taxon>
        <taxon>Ecdysozoa</taxon>
        <taxon>Arthropoda</taxon>
        <taxon>Hexapoda</taxon>
        <taxon>Insecta</taxon>
        <taxon>Pterygota</taxon>
        <taxon>Neoptera</taxon>
        <taxon>Endopterygota</taxon>
        <taxon>Hymenoptera</taxon>
        <taxon>Apocrita</taxon>
        <taxon>Aculeata</taxon>
        <taxon>Formicoidea</taxon>
        <taxon>Formicidae</taxon>
        <taxon>Myrmicinae</taxon>
        <taxon>Pogonomyrmex</taxon>
    </lineage>
</organism>
<dbReference type="Proteomes" id="UP000504615">
    <property type="component" value="Unplaced"/>
</dbReference>
<reference evidence="3" key="1">
    <citation type="submission" date="2025-08" db="UniProtKB">
        <authorList>
            <consortium name="RefSeq"/>
        </authorList>
    </citation>
    <scope>IDENTIFICATION</scope>
</reference>
<proteinExistence type="predicted"/>
<keyword evidence="1" id="KW-0732">Signal</keyword>
<evidence type="ECO:0000313" key="3">
    <source>
        <dbReference type="RefSeq" id="XP_011645378.2"/>
    </source>
</evidence>
<evidence type="ECO:0000313" key="2">
    <source>
        <dbReference type="Proteomes" id="UP000504615"/>
    </source>
</evidence>
<dbReference type="KEGG" id="pbar:105432314"/>
<dbReference type="RefSeq" id="XP_011645378.2">
    <property type="nucleotide sequence ID" value="XM_011647076.2"/>
</dbReference>
<accession>A0A6I9WP39</accession>
<evidence type="ECO:0000256" key="1">
    <source>
        <dbReference type="SAM" id="SignalP"/>
    </source>
</evidence>
<dbReference type="OrthoDB" id="7552742at2759"/>